<dbReference type="EMBL" id="BOML01000065">
    <property type="protein sequence ID" value="GIE06633.1"/>
    <property type="molecule type" value="Genomic_DNA"/>
</dbReference>
<organism evidence="1 2">
    <name type="scientific">Paractinoplanes durhamensis</name>
    <dbReference type="NCBI Taxonomy" id="113563"/>
    <lineage>
        <taxon>Bacteria</taxon>
        <taxon>Bacillati</taxon>
        <taxon>Actinomycetota</taxon>
        <taxon>Actinomycetes</taxon>
        <taxon>Micromonosporales</taxon>
        <taxon>Micromonosporaceae</taxon>
        <taxon>Paractinoplanes</taxon>
    </lineage>
</organism>
<dbReference type="RefSeq" id="WP_203734490.1">
    <property type="nucleotide sequence ID" value="NZ_BAAATX010000020.1"/>
</dbReference>
<accession>A0ABQ3Z9X1</accession>
<sequence>MTLRRRLMLAVLPVMAVLALLPGVRLELRRSFTRLPTEYTELYFPRSPTVTNAVIQVPVSLVHHGAAPYTYAVKIAVAAVPGTAEPVTASTAVRARPDEVAGTTFEFAPPAAATGLLITVTLADHPQSLHYRLYVKDVKDTP</sequence>
<name>A0ABQ3Z9X1_9ACTN</name>
<keyword evidence="2" id="KW-1185">Reference proteome</keyword>
<evidence type="ECO:0000313" key="1">
    <source>
        <dbReference type="EMBL" id="GIE06633.1"/>
    </source>
</evidence>
<evidence type="ECO:0000313" key="2">
    <source>
        <dbReference type="Proteomes" id="UP000637628"/>
    </source>
</evidence>
<dbReference type="Proteomes" id="UP000637628">
    <property type="component" value="Unassembled WGS sequence"/>
</dbReference>
<protein>
    <recommendedName>
        <fullName evidence="3">DUF1616 domain-containing protein</fullName>
    </recommendedName>
</protein>
<reference evidence="1 2" key="1">
    <citation type="submission" date="2021-01" db="EMBL/GenBank/DDBJ databases">
        <title>Whole genome shotgun sequence of Actinoplanes durhamensis NBRC 14914.</title>
        <authorList>
            <person name="Komaki H."/>
            <person name="Tamura T."/>
        </authorList>
    </citation>
    <scope>NUCLEOTIDE SEQUENCE [LARGE SCALE GENOMIC DNA]</scope>
    <source>
        <strain evidence="1 2">NBRC 14914</strain>
    </source>
</reference>
<gene>
    <name evidence="1" type="ORF">Adu01nite_79830</name>
</gene>
<evidence type="ECO:0008006" key="3">
    <source>
        <dbReference type="Google" id="ProtNLM"/>
    </source>
</evidence>
<proteinExistence type="predicted"/>
<comment type="caution">
    <text evidence="1">The sequence shown here is derived from an EMBL/GenBank/DDBJ whole genome shotgun (WGS) entry which is preliminary data.</text>
</comment>